<reference evidence="2" key="1">
    <citation type="journal article" date="2019" name="Int. J. Syst. Evol. Microbiol.">
        <title>The Global Catalogue of Microorganisms (GCM) 10K type strain sequencing project: providing services to taxonomists for standard genome sequencing and annotation.</title>
        <authorList>
            <consortium name="The Broad Institute Genomics Platform"/>
            <consortium name="The Broad Institute Genome Sequencing Center for Infectious Disease"/>
            <person name="Wu L."/>
            <person name="Ma J."/>
        </authorList>
    </citation>
    <scope>NUCLEOTIDE SEQUENCE [LARGE SCALE GENOMIC DNA]</scope>
    <source>
        <strain evidence="2">NBRC 103627</strain>
    </source>
</reference>
<name>A0ABV8ZBK8_9FLAO</name>
<evidence type="ECO:0000313" key="1">
    <source>
        <dbReference type="EMBL" id="MFC4476313.1"/>
    </source>
</evidence>
<dbReference type="RefSeq" id="WP_379795534.1">
    <property type="nucleotide sequence ID" value="NZ_JBHSFY010000002.1"/>
</dbReference>
<sequence length="87" mass="10808">MFEVYQNRQNNDEIKRFIIPKNKGYNNSTWILITIKGNREFLMERFFEKLEIKEDEWELKTNYAFPSVLMNEFLRLDFDDENLKEYL</sequence>
<keyword evidence="2" id="KW-1185">Reference proteome</keyword>
<protein>
    <submittedName>
        <fullName evidence="1">Uncharacterized protein</fullName>
    </submittedName>
</protein>
<organism evidence="1 2">
    <name type="scientific">Flavobacterium chungangensis</name>
    <dbReference type="NCBI Taxonomy" id="2708132"/>
    <lineage>
        <taxon>Bacteria</taxon>
        <taxon>Pseudomonadati</taxon>
        <taxon>Bacteroidota</taxon>
        <taxon>Flavobacteriia</taxon>
        <taxon>Flavobacteriales</taxon>
        <taxon>Flavobacteriaceae</taxon>
        <taxon>Flavobacterium</taxon>
    </lineage>
</organism>
<comment type="caution">
    <text evidence="1">The sequence shown here is derived from an EMBL/GenBank/DDBJ whole genome shotgun (WGS) entry which is preliminary data.</text>
</comment>
<dbReference type="Proteomes" id="UP001596003">
    <property type="component" value="Unassembled WGS sequence"/>
</dbReference>
<proteinExistence type="predicted"/>
<evidence type="ECO:0000313" key="2">
    <source>
        <dbReference type="Proteomes" id="UP001596003"/>
    </source>
</evidence>
<accession>A0ABV8ZBK8</accession>
<dbReference type="EMBL" id="JBHSFY010000002">
    <property type="protein sequence ID" value="MFC4476313.1"/>
    <property type="molecule type" value="Genomic_DNA"/>
</dbReference>
<gene>
    <name evidence="1" type="ORF">ACFO3N_04490</name>
</gene>